<keyword evidence="1" id="KW-0732">Signal</keyword>
<accession>A0AAU9XWV8</accession>
<dbReference type="Proteomes" id="UP001159428">
    <property type="component" value="Unassembled WGS sequence"/>
</dbReference>
<evidence type="ECO:0000256" key="1">
    <source>
        <dbReference type="SAM" id="SignalP"/>
    </source>
</evidence>
<sequence length="117" mass="13332">MACKPLILFVVTLFGSFIQFSACLTWTKYPDSILSVWNGSKVELQWDYNLTTAEQNVVKTAFSLFWKRGNESHLVNVASKTFHIFVPPETISEPLRPHITISRSEKATLIINDVTKE</sequence>
<organism evidence="2 3">
    <name type="scientific">Pocillopora meandrina</name>
    <dbReference type="NCBI Taxonomy" id="46732"/>
    <lineage>
        <taxon>Eukaryota</taxon>
        <taxon>Metazoa</taxon>
        <taxon>Cnidaria</taxon>
        <taxon>Anthozoa</taxon>
        <taxon>Hexacorallia</taxon>
        <taxon>Scleractinia</taxon>
        <taxon>Astrocoeniina</taxon>
        <taxon>Pocilloporidae</taxon>
        <taxon>Pocillopora</taxon>
    </lineage>
</organism>
<feature type="signal peptide" evidence="1">
    <location>
        <begin position="1"/>
        <end position="23"/>
    </location>
</feature>
<dbReference type="AlphaFoldDB" id="A0AAU9XWV8"/>
<dbReference type="EMBL" id="CALNXJ010000069">
    <property type="protein sequence ID" value="CAH3158892.1"/>
    <property type="molecule type" value="Genomic_DNA"/>
</dbReference>
<evidence type="ECO:0000313" key="2">
    <source>
        <dbReference type="EMBL" id="CAH3158892.1"/>
    </source>
</evidence>
<reference evidence="2 3" key="1">
    <citation type="submission" date="2022-05" db="EMBL/GenBank/DDBJ databases">
        <authorList>
            <consortium name="Genoscope - CEA"/>
            <person name="William W."/>
        </authorList>
    </citation>
    <scope>NUCLEOTIDE SEQUENCE [LARGE SCALE GENOMIC DNA]</scope>
</reference>
<keyword evidence="3" id="KW-1185">Reference proteome</keyword>
<protein>
    <submittedName>
        <fullName evidence="2">Uncharacterized protein</fullName>
    </submittedName>
</protein>
<proteinExistence type="predicted"/>
<evidence type="ECO:0000313" key="3">
    <source>
        <dbReference type="Proteomes" id="UP001159428"/>
    </source>
</evidence>
<feature type="chain" id="PRO_5043561021" evidence="1">
    <location>
        <begin position="24"/>
        <end position="117"/>
    </location>
</feature>
<name>A0AAU9XWV8_9CNID</name>
<comment type="caution">
    <text evidence="2">The sequence shown here is derived from an EMBL/GenBank/DDBJ whole genome shotgun (WGS) entry which is preliminary data.</text>
</comment>
<gene>
    <name evidence="2" type="ORF">PMEA_00030676</name>
</gene>
<feature type="non-terminal residue" evidence="2">
    <location>
        <position position="117"/>
    </location>
</feature>